<protein>
    <submittedName>
        <fullName evidence="2">(Perigord truffle) hypothetical protein</fullName>
    </submittedName>
</protein>
<accession>D5GDA6</accession>
<dbReference type="RefSeq" id="XP_002838308.1">
    <property type="nucleotide sequence ID" value="XM_002838262.1"/>
</dbReference>
<dbReference type="InParanoid" id="D5GDA6"/>
<proteinExistence type="predicted"/>
<evidence type="ECO:0000313" key="3">
    <source>
        <dbReference type="Proteomes" id="UP000006911"/>
    </source>
</evidence>
<organism evidence="2 3">
    <name type="scientific">Tuber melanosporum (strain Mel28)</name>
    <name type="common">Perigord black truffle</name>
    <dbReference type="NCBI Taxonomy" id="656061"/>
    <lineage>
        <taxon>Eukaryota</taxon>
        <taxon>Fungi</taxon>
        <taxon>Dikarya</taxon>
        <taxon>Ascomycota</taxon>
        <taxon>Pezizomycotina</taxon>
        <taxon>Pezizomycetes</taxon>
        <taxon>Pezizales</taxon>
        <taxon>Tuberaceae</taxon>
        <taxon>Tuber</taxon>
    </lineage>
</organism>
<dbReference type="HOGENOM" id="CLU_518944_0_0_1"/>
<sequence>MNRIDSTYGQYRRTRVEGILSQGVPSLDKTAGGTGYHDLGGTIPSDFSLSNNTPQISTPYESIINEEIYLRDPETFTNPTYLTPGPYTATKSTASNSNTLTRTPVPAVGAHVEHGKHGTSTSSKRGRETGGKGGSQQGPAHKRARRNRAPSVRSSNVGAGDEDEEDEEDEDEEDEESDEDDAPIMSSGPKEPNVLLCPMPSCRGKGKQWDNWNNLIQHLQNTHIKGFSVCERGCGRRFGLSSQYTRHVFKRKKECKPLPLSGPPRRIPPLALDFNHAVAKVKGQNYARLKQVIEAHNYYDLEDPNHPEHRVEPSCYSTSSQNLHQYNPQGQLMPDWVEQIIRLLTGHQRVCQMHPQTDPPPSDPVRADGRLNGSSGLVENQHIPQNSTDPTIPLQLNQPAARRPHVYGTQPSAIAACIPDFQNGSSSSISGGYTPSFTRRLGQDTQGGGFARFGTGDYPQVVGSDYLSQCPTHTGSYIGNNTRANRGAPPSEPDHSPLPSDIFPFGIGVPYVDGTSDAPHFNMES</sequence>
<dbReference type="Proteomes" id="UP000006911">
    <property type="component" value="Unassembled WGS sequence"/>
</dbReference>
<dbReference type="EMBL" id="FN430142">
    <property type="protein sequence ID" value="CAZ82499.1"/>
    <property type="molecule type" value="Genomic_DNA"/>
</dbReference>
<evidence type="ECO:0000256" key="1">
    <source>
        <dbReference type="SAM" id="MobiDB-lite"/>
    </source>
</evidence>
<feature type="compositionally biased region" description="Low complexity" evidence="1">
    <location>
        <begin position="88"/>
        <end position="101"/>
    </location>
</feature>
<gene>
    <name evidence="2" type="ORF">GSTUM_00006124001</name>
</gene>
<feature type="compositionally biased region" description="Acidic residues" evidence="1">
    <location>
        <begin position="160"/>
        <end position="182"/>
    </location>
</feature>
<reference evidence="2 3" key="1">
    <citation type="journal article" date="2010" name="Nature">
        <title>Perigord black truffle genome uncovers evolutionary origins and mechanisms of symbiosis.</title>
        <authorList>
            <person name="Martin F."/>
            <person name="Kohler A."/>
            <person name="Murat C."/>
            <person name="Balestrini R."/>
            <person name="Coutinho P.M."/>
            <person name="Jaillon O."/>
            <person name="Montanini B."/>
            <person name="Morin E."/>
            <person name="Noel B."/>
            <person name="Percudani R."/>
            <person name="Porcel B."/>
            <person name="Rubini A."/>
            <person name="Amicucci A."/>
            <person name="Amselem J."/>
            <person name="Anthouard V."/>
            <person name="Arcioni S."/>
            <person name="Artiguenave F."/>
            <person name="Aury J.M."/>
            <person name="Ballario P."/>
            <person name="Bolchi A."/>
            <person name="Brenna A."/>
            <person name="Brun A."/>
            <person name="Buee M."/>
            <person name="Cantarel B."/>
            <person name="Chevalier G."/>
            <person name="Couloux A."/>
            <person name="Da Silva C."/>
            <person name="Denoeud F."/>
            <person name="Duplessis S."/>
            <person name="Ghignone S."/>
            <person name="Hilselberger B."/>
            <person name="Iotti M."/>
            <person name="Marcais B."/>
            <person name="Mello A."/>
            <person name="Miranda M."/>
            <person name="Pacioni G."/>
            <person name="Quesneville H."/>
            <person name="Riccioni C."/>
            <person name="Ruotolo R."/>
            <person name="Splivallo R."/>
            <person name="Stocchi V."/>
            <person name="Tisserant E."/>
            <person name="Viscomi A.R."/>
            <person name="Zambonelli A."/>
            <person name="Zampieri E."/>
            <person name="Henrissat B."/>
            <person name="Lebrun M.H."/>
            <person name="Paolocci F."/>
            <person name="Bonfante P."/>
            <person name="Ottonello S."/>
            <person name="Wincker P."/>
        </authorList>
    </citation>
    <scope>NUCLEOTIDE SEQUENCE [LARGE SCALE GENOMIC DNA]</scope>
    <source>
        <strain evidence="2 3">Mel28</strain>
    </source>
</reference>
<feature type="compositionally biased region" description="Polar residues" evidence="1">
    <location>
        <begin position="473"/>
        <end position="484"/>
    </location>
</feature>
<feature type="region of interest" description="Disordered" evidence="1">
    <location>
        <begin position="81"/>
        <end position="194"/>
    </location>
</feature>
<dbReference type="GeneID" id="9183963"/>
<feature type="compositionally biased region" description="Polar residues" evidence="1">
    <location>
        <begin position="372"/>
        <end position="395"/>
    </location>
</feature>
<feature type="region of interest" description="Disordered" evidence="1">
    <location>
        <begin position="353"/>
        <end position="395"/>
    </location>
</feature>
<dbReference type="KEGG" id="tml:GSTUM_00006124001"/>
<evidence type="ECO:0000313" key="2">
    <source>
        <dbReference type="EMBL" id="CAZ82499.1"/>
    </source>
</evidence>
<feature type="region of interest" description="Disordered" evidence="1">
    <location>
        <begin position="473"/>
        <end position="500"/>
    </location>
</feature>
<keyword evidence="3" id="KW-1185">Reference proteome</keyword>
<name>D5GDA6_TUBMM</name>
<dbReference type="AlphaFoldDB" id="D5GDA6"/>